<dbReference type="GO" id="GO:0046872">
    <property type="term" value="F:metal ion binding"/>
    <property type="evidence" value="ECO:0007669"/>
    <property type="project" value="UniProtKB-KW"/>
</dbReference>
<dbReference type="InterPro" id="IPR029056">
    <property type="entry name" value="Ribokinase-like"/>
</dbReference>
<comment type="caution">
    <text evidence="7">The sequence shown here is derived from an EMBL/GenBank/DDBJ whole genome shotgun (WGS) entry which is preliminary data.</text>
</comment>
<reference evidence="7 8" key="1">
    <citation type="submission" date="2019-06" db="EMBL/GenBank/DDBJ databases">
        <authorList>
            <person name="Li F."/>
        </authorList>
    </citation>
    <scope>NUCLEOTIDE SEQUENCE [LARGE SCALE GENOMIC DNA]</scope>
    <source>
        <strain evidence="7 8">10F1D-1</strain>
    </source>
</reference>
<keyword evidence="3" id="KW-0479">Metal-binding</keyword>
<dbReference type="RefSeq" id="WP_141164118.1">
    <property type="nucleotide sequence ID" value="NZ_VHQG01000004.1"/>
</dbReference>
<keyword evidence="5" id="KW-0460">Magnesium</keyword>
<dbReference type="GO" id="GO:0043843">
    <property type="term" value="F:ADP-specific glucokinase activity"/>
    <property type="evidence" value="ECO:0007669"/>
    <property type="project" value="TreeGrafter"/>
</dbReference>
<evidence type="ECO:0000256" key="4">
    <source>
        <dbReference type="ARBA" id="ARBA00022777"/>
    </source>
</evidence>
<evidence type="ECO:0000256" key="5">
    <source>
        <dbReference type="ARBA" id="ARBA00022842"/>
    </source>
</evidence>
<keyword evidence="8" id="KW-1185">Reference proteome</keyword>
<evidence type="ECO:0008006" key="9">
    <source>
        <dbReference type="Google" id="ProtNLM"/>
    </source>
</evidence>
<dbReference type="InterPro" id="IPR007666">
    <property type="entry name" value="ADP_PFK/GK"/>
</dbReference>
<organism evidence="7 8">
    <name type="scientific">Schumannella soli</name>
    <dbReference type="NCBI Taxonomy" id="2590779"/>
    <lineage>
        <taxon>Bacteria</taxon>
        <taxon>Bacillati</taxon>
        <taxon>Actinomycetota</taxon>
        <taxon>Actinomycetes</taxon>
        <taxon>Micrococcales</taxon>
        <taxon>Microbacteriaceae</taxon>
        <taxon>Schumannella</taxon>
    </lineage>
</organism>
<sequence>MTHPLVLGLGGTVDYEIVWDAAVLERLAREHAVTSAEVAAERDARGPIRTERDLLVSVLAFLGSGAGGERFAETSAAVLDFAAHFETVVTLGGTGVRAGLAMAGLGIPSTQHLVSIDDNVRRLLPPEIDWICSAEHDSVDPHLIVQFPAGARVRVGDGDGGVEIVAPHPNRLIYSNDPPNRDLRLSRDLGDALRHASLFLVSGFNSMQDEVELDARLDELVGALDRLPAGALVLYEDAGFHVPAMSSRVRSRLAGLAAVHGMNEDELQDYLGRAVDLLDAAEVAQALDDVRAAVVAPVVLVHTKYWAAAVGPEASRFADALDGGVTMAATRFRLGDGITPERYAATQRLARHARGVDFAQAFSALPPARPGEERVAVPAFHLEVENPTTIGLGDTFVGGVIAALARG</sequence>
<proteinExistence type="predicted"/>
<dbReference type="EMBL" id="VHQG01000004">
    <property type="protein sequence ID" value="TPW74480.1"/>
    <property type="molecule type" value="Genomic_DNA"/>
</dbReference>
<keyword evidence="6" id="KW-0324">Glycolysis</keyword>
<name>A0A506XYJ1_9MICO</name>
<dbReference type="Proteomes" id="UP000316252">
    <property type="component" value="Unassembled WGS sequence"/>
</dbReference>
<dbReference type="OrthoDB" id="2813007at2"/>
<dbReference type="PROSITE" id="PS51255">
    <property type="entry name" value="ADPK"/>
    <property type="match status" value="1"/>
</dbReference>
<evidence type="ECO:0000313" key="7">
    <source>
        <dbReference type="EMBL" id="TPW74480.1"/>
    </source>
</evidence>
<dbReference type="SUPFAM" id="SSF53613">
    <property type="entry name" value="Ribokinase-like"/>
    <property type="match status" value="1"/>
</dbReference>
<dbReference type="Gene3D" id="3.40.1190.20">
    <property type="match status" value="1"/>
</dbReference>
<dbReference type="PANTHER" id="PTHR21208:SF1">
    <property type="entry name" value="ADP-DEPENDENT GLUCOKINASE"/>
    <property type="match status" value="1"/>
</dbReference>
<protein>
    <recommendedName>
        <fullName evidence="9">ADP-dependent phosphofructokinase/glucokinase</fullName>
    </recommendedName>
</protein>
<dbReference type="AlphaFoldDB" id="A0A506XYJ1"/>
<evidence type="ECO:0000256" key="6">
    <source>
        <dbReference type="ARBA" id="ARBA00023152"/>
    </source>
</evidence>
<dbReference type="PANTHER" id="PTHR21208">
    <property type="entry name" value="ADP-DEPENDENT GLUCOKINASE"/>
    <property type="match status" value="1"/>
</dbReference>
<evidence type="ECO:0000313" key="8">
    <source>
        <dbReference type="Proteomes" id="UP000316252"/>
    </source>
</evidence>
<dbReference type="GO" id="GO:0006006">
    <property type="term" value="P:glucose metabolic process"/>
    <property type="evidence" value="ECO:0007669"/>
    <property type="project" value="TreeGrafter"/>
</dbReference>
<evidence type="ECO:0000256" key="1">
    <source>
        <dbReference type="ARBA" id="ARBA00022490"/>
    </source>
</evidence>
<keyword evidence="4" id="KW-0418">Kinase</keyword>
<accession>A0A506XYJ1</accession>
<dbReference type="Pfam" id="PF04587">
    <property type="entry name" value="ADP_PFK_GK"/>
    <property type="match status" value="1"/>
</dbReference>
<evidence type="ECO:0000256" key="2">
    <source>
        <dbReference type="ARBA" id="ARBA00022679"/>
    </source>
</evidence>
<gene>
    <name evidence="7" type="ORF">FJ657_12810</name>
</gene>
<keyword evidence="2" id="KW-0808">Transferase</keyword>
<evidence type="ECO:0000256" key="3">
    <source>
        <dbReference type="ARBA" id="ARBA00022723"/>
    </source>
</evidence>
<keyword evidence="1" id="KW-0963">Cytoplasm</keyword>
<dbReference type="GO" id="GO:0006096">
    <property type="term" value="P:glycolytic process"/>
    <property type="evidence" value="ECO:0007669"/>
    <property type="project" value="UniProtKB-KW"/>
</dbReference>